<evidence type="ECO:0000313" key="13">
    <source>
        <dbReference type="EMBL" id="TMQ69503.1"/>
    </source>
</evidence>
<sequence length="517" mass="56017">MTLRARLFLAFLALALVPTALLTAFTLDRLGRSLQLWNTPGVDQSLDAALEVSKTAMARLEATAHAQAADWAMALSPGGLLTPARRTAVRAGLRASGLDFLQLYHRDSTRWRLAEEVLPEDVLAPHPLDLASDLDDALASGRTIHSARGALAAAARIEGDHGRHPWALTAGMRVPPDFFTRVDQVGRGVGFYRRFGVLRDVSRTYWGLLVVALVLTLTAVALVAATRLARSMTRPLRELEGALERVAAGELETRVATTGPRELAALGERFNTMTARLLAARTALAEAERQAAWREVARRLAHEFKNILTPMSLSLHRLRRREPQVPDEHRAAVADSLAAMEQALGDLTRLAEQFSQYARLPEPRFERLDLAEVARDAARLHEPERVTVVVTPAGGPLPVSADRLLLSRAVHNLLLNACEASPDGATVEVRALREGHDATVEILDRGSGVAPEIRDRLFEPYASTKARGSGLGLSLVRDIAEQHGGRVTLTDRLGGGAIARLSLPRLDAAAVRPPGTA</sequence>
<keyword evidence="5" id="KW-0597">Phosphoprotein</keyword>
<evidence type="ECO:0000256" key="6">
    <source>
        <dbReference type="ARBA" id="ARBA00022679"/>
    </source>
</evidence>
<organism evidence="13 14">
    <name type="scientific">Eiseniibacteriota bacterium</name>
    <dbReference type="NCBI Taxonomy" id="2212470"/>
    <lineage>
        <taxon>Bacteria</taxon>
        <taxon>Candidatus Eiseniibacteriota</taxon>
    </lineage>
</organism>
<evidence type="ECO:0000256" key="10">
    <source>
        <dbReference type="SAM" id="Phobius"/>
    </source>
</evidence>
<comment type="caution">
    <text evidence="13">The sequence shown here is derived from an EMBL/GenBank/DDBJ whole genome shotgun (WGS) entry which is preliminary data.</text>
</comment>
<dbReference type="Proteomes" id="UP000319771">
    <property type="component" value="Unassembled WGS sequence"/>
</dbReference>
<dbReference type="SMART" id="SM00388">
    <property type="entry name" value="HisKA"/>
    <property type="match status" value="1"/>
</dbReference>
<dbReference type="CDD" id="cd06225">
    <property type="entry name" value="HAMP"/>
    <property type="match status" value="1"/>
</dbReference>
<dbReference type="PROSITE" id="PS50885">
    <property type="entry name" value="HAMP"/>
    <property type="match status" value="1"/>
</dbReference>
<keyword evidence="10" id="KW-0812">Transmembrane</keyword>
<dbReference type="Gene3D" id="3.30.565.10">
    <property type="entry name" value="Histidine kinase-like ATPase, C-terminal domain"/>
    <property type="match status" value="1"/>
</dbReference>
<dbReference type="InterPro" id="IPR003661">
    <property type="entry name" value="HisK_dim/P_dom"/>
</dbReference>
<dbReference type="SUPFAM" id="SSF47384">
    <property type="entry name" value="Homodimeric domain of signal transducing histidine kinase"/>
    <property type="match status" value="1"/>
</dbReference>
<keyword evidence="10" id="KW-0472">Membrane</keyword>
<dbReference type="InterPro" id="IPR003660">
    <property type="entry name" value="HAMP_dom"/>
</dbReference>
<dbReference type="InterPro" id="IPR050980">
    <property type="entry name" value="2C_sensor_his_kinase"/>
</dbReference>
<dbReference type="SUPFAM" id="SSF158472">
    <property type="entry name" value="HAMP domain-like"/>
    <property type="match status" value="1"/>
</dbReference>
<evidence type="ECO:0000256" key="2">
    <source>
        <dbReference type="ARBA" id="ARBA00004651"/>
    </source>
</evidence>
<evidence type="ECO:0000256" key="8">
    <source>
        <dbReference type="ARBA" id="ARBA00022777"/>
    </source>
</evidence>
<dbReference type="PRINTS" id="PR00344">
    <property type="entry name" value="BCTRLSENSOR"/>
</dbReference>
<dbReference type="SUPFAM" id="SSF55874">
    <property type="entry name" value="ATPase domain of HSP90 chaperone/DNA topoisomerase II/histidine kinase"/>
    <property type="match status" value="1"/>
</dbReference>
<proteinExistence type="predicted"/>
<evidence type="ECO:0000256" key="1">
    <source>
        <dbReference type="ARBA" id="ARBA00000085"/>
    </source>
</evidence>
<name>A0A538U0V6_UNCEI</name>
<evidence type="ECO:0000259" key="12">
    <source>
        <dbReference type="PROSITE" id="PS50885"/>
    </source>
</evidence>
<dbReference type="EMBL" id="VBPB01000302">
    <property type="protein sequence ID" value="TMQ69503.1"/>
    <property type="molecule type" value="Genomic_DNA"/>
</dbReference>
<reference evidence="13 14" key="1">
    <citation type="journal article" date="2019" name="Nat. Microbiol.">
        <title>Mediterranean grassland soil C-N compound turnover is dependent on rainfall and depth, and is mediated by genomically divergent microorganisms.</title>
        <authorList>
            <person name="Diamond S."/>
            <person name="Andeer P.F."/>
            <person name="Li Z."/>
            <person name="Crits-Christoph A."/>
            <person name="Burstein D."/>
            <person name="Anantharaman K."/>
            <person name="Lane K.R."/>
            <person name="Thomas B.C."/>
            <person name="Pan C."/>
            <person name="Northen T.R."/>
            <person name="Banfield J.F."/>
        </authorList>
    </citation>
    <scope>NUCLEOTIDE SEQUENCE [LARGE SCALE GENOMIC DNA]</scope>
    <source>
        <strain evidence="13">WS_11</strain>
    </source>
</reference>
<dbReference type="GO" id="GO:0000155">
    <property type="term" value="F:phosphorelay sensor kinase activity"/>
    <property type="evidence" value="ECO:0007669"/>
    <property type="project" value="InterPro"/>
</dbReference>
<dbReference type="PANTHER" id="PTHR44936">
    <property type="entry name" value="SENSOR PROTEIN CREC"/>
    <property type="match status" value="1"/>
</dbReference>
<dbReference type="InterPro" id="IPR036097">
    <property type="entry name" value="HisK_dim/P_sf"/>
</dbReference>
<keyword evidence="8" id="KW-0418">Kinase</keyword>
<keyword evidence="9" id="KW-0067">ATP-binding</keyword>
<keyword evidence="7" id="KW-0547">Nucleotide-binding</keyword>
<dbReference type="InterPro" id="IPR003594">
    <property type="entry name" value="HATPase_dom"/>
</dbReference>
<dbReference type="AlphaFoldDB" id="A0A538U0V6"/>
<dbReference type="InterPro" id="IPR005467">
    <property type="entry name" value="His_kinase_dom"/>
</dbReference>
<evidence type="ECO:0000256" key="3">
    <source>
        <dbReference type="ARBA" id="ARBA00012438"/>
    </source>
</evidence>
<evidence type="ECO:0000259" key="11">
    <source>
        <dbReference type="PROSITE" id="PS50109"/>
    </source>
</evidence>
<dbReference type="PANTHER" id="PTHR44936:SF10">
    <property type="entry name" value="SENSOR PROTEIN RSTB"/>
    <property type="match status" value="1"/>
</dbReference>
<comment type="subcellular location">
    <subcellularLocation>
        <location evidence="2">Cell membrane</location>
        <topology evidence="2">Multi-pass membrane protein</topology>
    </subcellularLocation>
</comment>
<feature type="domain" description="Histidine kinase" evidence="11">
    <location>
        <begin position="299"/>
        <end position="507"/>
    </location>
</feature>
<gene>
    <name evidence="13" type="ORF">E6K81_14805</name>
</gene>
<protein>
    <recommendedName>
        <fullName evidence="3">histidine kinase</fullName>
        <ecNumber evidence="3">2.7.13.3</ecNumber>
    </recommendedName>
</protein>
<dbReference type="SMART" id="SM00387">
    <property type="entry name" value="HATPase_c"/>
    <property type="match status" value="1"/>
</dbReference>
<dbReference type="Gene3D" id="1.10.287.130">
    <property type="match status" value="1"/>
</dbReference>
<dbReference type="PROSITE" id="PS50109">
    <property type="entry name" value="HIS_KIN"/>
    <property type="match status" value="1"/>
</dbReference>
<feature type="transmembrane region" description="Helical" evidence="10">
    <location>
        <begin position="205"/>
        <end position="229"/>
    </location>
</feature>
<dbReference type="GO" id="GO:0005886">
    <property type="term" value="C:plasma membrane"/>
    <property type="evidence" value="ECO:0007669"/>
    <property type="project" value="UniProtKB-SubCell"/>
</dbReference>
<dbReference type="Pfam" id="PF00672">
    <property type="entry name" value="HAMP"/>
    <property type="match status" value="1"/>
</dbReference>
<keyword evidence="4" id="KW-1003">Cell membrane</keyword>
<dbReference type="CDD" id="cd00075">
    <property type="entry name" value="HATPase"/>
    <property type="match status" value="1"/>
</dbReference>
<dbReference type="SMART" id="SM00304">
    <property type="entry name" value="HAMP"/>
    <property type="match status" value="1"/>
</dbReference>
<dbReference type="EC" id="2.7.13.3" evidence="3"/>
<evidence type="ECO:0000256" key="7">
    <source>
        <dbReference type="ARBA" id="ARBA00022741"/>
    </source>
</evidence>
<dbReference type="InterPro" id="IPR004358">
    <property type="entry name" value="Sig_transdc_His_kin-like_C"/>
</dbReference>
<evidence type="ECO:0000313" key="14">
    <source>
        <dbReference type="Proteomes" id="UP000319771"/>
    </source>
</evidence>
<comment type="catalytic activity">
    <reaction evidence="1">
        <text>ATP + protein L-histidine = ADP + protein N-phospho-L-histidine.</text>
        <dbReference type="EC" id="2.7.13.3"/>
    </reaction>
</comment>
<keyword evidence="6" id="KW-0808">Transferase</keyword>
<dbReference type="Pfam" id="PF02518">
    <property type="entry name" value="HATPase_c"/>
    <property type="match status" value="1"/>
</dbReference>
<dbReference type="InterPro" id="IPR036890">
    <property type="entry name" value="HATPase_C_sf"/>
</dbReference>
<feature type="domain" description="HAMP" evidence="12">
    <location>
        <begin position="230"/>
        <end position="282"/>
    </location>
</feature>
<evidence type="ECO:0000256" key="9">
    <source>
        <dbReference type="ARBA" id="ARBA00022840"/>
    </source>
</evidence>
<dbReference type="GO" id="GO:0005524">
    <property type="term" value="F:ATP binding"/>
    <property type="evidence" value="ECO:0007669"/>
    <property type="project" value="UniProtKB-KW"/>
</dbReference>
<evidence type="ECO:0000256" key="5">
    <source>
        <dbReference type="ARBA" id="ARBA00022553"/>
    </source>
</evidence>
<dbReference type="Gene3D" id="6.10.340.10">
    <property type="match status" value="1"/>
</dbReference>
<evidence type="ECO:0000256" key="4">
    <source>
        <dbReference type="ARBA" id="ARBA00022475"/>
    </source>
</evidence>
<accession>A0A538U0V6</accession>
<keyword evidence="10" id="KW-1133">Transmembrane helix</keyword>